<name>A0A139BSN9_9PROT</name>
<organism evidence="1 2">
    <name type="scientific">Candidatus Gallionella acididurans</name>
    <dbReference type="NCBI Taxonomy" id="1796491"/>
    <lineage>
        <taxon>Bacteria</taxon>
        <taxon>Pseudomonadati</taxon>
        <taxon>Pseudomonadota</taxon>
        <taxon>Betaproteobacteria</taxon>
        <taxon>Nitrosomonadales</taxon>
        <taxon>Gallionellaceae</taxon>
        <taxon>Gallionella</taxon>
    </lineage>
</organism>
<dbReference type="EMBL" id="LSLI01000046">
    <property type="protein sequence ID" value="KXS32002.1"/>
    <property type="molecule type" value="Genomic_DNA"/>
</dbReference>
<proteinExistence type="predicted"/>
<evidence type="ECO:0000313" key="1">
    <source>
        <dbReference type="EMBL" id="KXS32002.1"/>
    </source>
</evidence>
<gene>
    <name evidence="1" type="ORF">AWT59_1870</name>
</gene>
<reference evidence="1 2" key="1">
    <citation type="submission" date="2016-02" db="EMBL/GenBank/DDBJ databases">
        <authorList>
            <person name="Wen L."/>
            <person name="He K."/>
            <person name="Yang H."/>
        </authorList>
    </citation>
    <scope>NUCLEOTIDE SEQUENCE [LARGE SCALE GENOMIC DNA]</scope>
    <source>
        <strain evidence="1">ShG14-8</strain>
    </source>
</reference>
<sequence length="134" mass="14721">MSKTFSDELQQQGAGMKRTPRIFLSCLVLLSLMTACSEPETHILKVNVTNDLGSPAKLALCEDYLHCITISDQWTEKNISANDTESFVMSTEAVTVFRVSAEINGKARVSCLRVKFDKSLKAAPKLFLSAATNC</sequence>
<evidence type="ECO:0000313" key="2">
    <source>
        <dbReference type="Proteomes" id="UP000070578"/>
    </source>
</evidence>
<accession>A0A139BSN9</accession>
<reference evidence="1 2" key="2">
    <citation type="submission" date="2016-03" db="EMBL/GenBank/DDBJ databases">
        <title>New uncultured bacterium of the family Gallionellaceae from acid mine drainage: description and reconstruction of genome based on metagenomic analysis of microbial community.</title>
        <authorList>
            <person name="Kadnikov V."/>
            <person name="Ivasenko D."/>
            <person name="Beletsky A."/>
            <person name="Mardanov A."/>
            <person name="Danilova E."/>
            <person name="Pimenov N."/>
            <person name="Karnachuk O."/>
            <person name="Ravin N."/>
        </authorList>
    </citation>
    <scope>NUCLEOTIDE SEQUENCE [LARGE SCALE GENOMIC DNA]</scope>
    <source>
        <strain evidence="1">ShG14-8</strain>
    </source>
</reference>
<dbReference type="AlphaFoldDB" id="A0A139BSN9"/>
<comment type="caution">
    <text evidence="1">The sequence shown here is derived from an EMBL/GenBank/DDBJ whole genome shotgun (WGS) entry which is preliminary data.</text>
</comment>
<dbReference type="Proteomes" id="UP000070578">
    <property type="component" value="Unassembled WGS sequence"/>
</dbReference>
<protein>
    <submittedName>
        <fullName evidence="1">Uncharacterized protein</fullName>
    </submittedName>
</protein>